<evidence type="ECO:0000256" key="1">
    <source>
        <dbReference type="ARBA" id="ARBA00022549"/>
    </source>
</evidence>
<comment type="caution">
    <text evidence="3">The sequence shown here is derived from an EMBL/GenBank/DDBJ whole genome shotgun (WGS) entry which is preliminary data.</text>
</comment>
<reference evidence="3 4" key="1">
    <citation type="submission" date="2023-01" db="EMBL/GenBank/DDBJ databases">
        <title>Novel diversity within Roseofilum (Cyanobacteria; Desertifilaceae) from marine benthic mats with descriptions of four novel species.</title>
        <authorList>
            <person name="Wang Y."/>
            <person name="Berthold D.E."/>
            <person name="Hu J."/>
            <person name="Lefler F.W."/>
            <person name="Laughinghouse H.D. IV."/>
        </authorList>
    </citation>
    <scope>NUCLEOTIDE SEQUENCE [LARGE SCALE GENOMIC DNA]</scope>
    <source>
        <strain evidence="3 4">BLCC-M114</strain>
    </source>
</reference>
<dbReference type="InterPro" id="IPR004155">
    <property type="entry name" value="PBS_lyase_HEAT"/>
</dbReference>
<dbReference type="InterPro" id="IPR016024">
    <property type="entry name" value="ARM-type_fold"/>
</dbReference>
<dbReference type="SMART" id="SM00567">
    <property type="entry name" value="EZ_HEAT"/>
    <property type="match status" value="5"/>
</dbReference>
<dbReference type="InterPro" id="IPR011989">
    <property type="entry name" value="ARM-like"/>
</dbReference>
<proteinExistence type="predicted"/>
<dbReference type="SUPFAM" id="SSF48371">
    <property type="entry name" value="ARM repeat"/>
    <property type="match status" value="1"/>
</dbReference>
<organism evidence="3 4">
    <name type="scientific">Roseofilum capinflatum BLCC-M114</name>
    <dbReference type="NCBI Taxonomy" id="3022440"/>
    <lineage>
        <taxon>Bacteria</taxon>
        <taxon>Bacillati</taxon>
        <taxon>Cyanobacteriota</taxon>
        <taxon>Cyanophyceae</taxon>
        <taxon>Desertifilales</taxon>
        <taxon>Desertifilaceae</taxon>
        <taxon>Roseofilum</taxon>
        <taxon>Roseofilum capinflatum</taxon>
    </lineage>
</organism>
<evidence type="ECO:0000313" key="3">
    <source>
        <dbReference type="EMBL" id="MDJ1174587.1"/>
    </source>
</evidence>
<accession>A0ABT7B5Y8</accession>
<dbReference type="Proteomes" id="UP001235849">
    <property type="component" value="Unassembled WGS sequence"/>
</dbReference>
<gene>
    <name evidence="3" type="ORF">PMG25_10840</name>
</gene>
<dbReference type="PANTHER" id="PTHR12697:SF5">
    <property type="entry name" value="DEOXYHYPUSINE HYDROXYLASE"/>
    <property type="match status" value="1"/>
</dbReference>
<dbReference type="Pfam" id="PF13646">
    <property type="entry name" value="HEAT_2"/>
    <property type="match status" value="2"/>
</dbReference>
<keyword evidence="2" id="KW-0605">Phycobilisome</keyword>
<dbReference type="EMBL" id="JAQOSO010000056">
    <property type="protein sequence ID" value="MDJ1174587.1"/>
    <property type="molecule type" value="Genomic_DNA"/>
</dbReference>
<name>A0ABT7B5Y8_9CYAN</name>
<keyword evidence="4" id="KW-1185">Reference proteome</keyword>
<evidence type="ECO:0000313" key="4">
    <source>
        <dbReference type="Proteomes" id="UP001235849"/>
    </source>
</evidence>
<dbReference type="RefSeq" id="WP_283766913.1">
    <property type="nucleotide sequence ID" value="NZ_JAQOSO010000056.1"/>
</dbReference>
<sequence length="424" mass="47648">MDKRFSQLFNLSEDRAIALLEMPLDQLTDPSDRYVAACHLMHYPTERSIAALIKAIHNQEDDLYNRIARRKAAESLGRLKAERAIPTLRECLTDSDMYTVENAVWAIGQIGTEDTEILEEITQLLHQPHQSYRVIIQVLAQLGYQSALEAIKPFIDSDDLCIASVAIAATSQLSGDFSLMDRVVSFLHSDNINVRRACIQDLMDTHYYPALPKIVQCPVSIVFRLRGIKHLAQTGMSAQKFTFAEVEPYFDRVIRDHPDTLEFVHEYDQTPSLEFAINELYSTDFGRCYLASYTLLHTYAQDAPEALLATFADKAHNDYGAHYHVVKLLGWLGYSPAYDLLIEALQNQAPQFQKSRAAAAIALGNLGATEAIPRLHEALQTSIFDLKYAALLALEQLGDRQGCQICAQDQDLILQAKAIAQNSR</sequence>
<evidence type="ECO:0000256" key="2">
    <source>
        <dbReference type="ARBA" id="ARBA00022738"/>
    </source>
</evidence>
<protein>
    <submittedName>
        <fullName evidence="3">HEAT repeat domain-containing protein</fullName>
    </submittedName>
</protein>
<dbReference type="Gene3D" id="1.25.10.10">
    <property type="entry name" value="Leucine-rich Repeat Variant"/>
    <property type="match status" value="2"/>
</dbReference>
<dbReference type="PANTHER" id="PTHR12697">
    <property type="entry name" value="PBS LYASE HEAT-LIKE PROTEIN"/>
    <property type="match status" value="1"/>
</dbReference>
<keyword evidence="1" id="KW-0042">Antenna complex</keyword>